<feature type="transmembrane region" description="Helical" evidence="1">
    <location>
        <begin position="15"/>
        <end position="35"/>
    </location>
</feature>
<dbReference type="Proteomes" id="UP000185663">
    <property type="component" value="Chromosome I"/>
</dbReference>
<evidence type="ECO:0000313" key="3">
    <source>
        <dbReference type="Proteomes" id="UP000185663"/>
    </source>
</evidence>
<feature type="transmembrane region" description="Helical" evidence="1">
    <location>
        <begin position="70"/>
        <end position="88"/>
    </location>
</feature>
<reference evidence="2 3" key="1">
    <citation type="submission" date="2016-10" db="EMBL/GenBank/DDBJ databases">
        <authorList>
            <person name="de Groot N.N."/>
        </authorList>
    </citation>
    <scope>NUCLEOTIDE SEQUENCE [LARGE SCALE GENOMIC DNA]</scope>
    <source>
        <strain evidence="2 3">DSM 22126</strain>
    </source>
</reference>
<evidence type="ECO:0000313" key="2">
    <source>
        <dbReference type="EMBL" id="SDS74344.1"/>
    </source>
</evidence>
<keyword evidence="1" id="KW-0812">Transmembrane</keyword>
<feature type="transmembrane region" description="Helical" evidence="1">
    <location>
        <begin position="41"/>
        <end position="63"/>
    </location>
</feature>
<keyword evidence="3" id="KW-1185">Reference proteome</keyword>
<protein>
    <submittedName>
        <fullName evidence="2">Uncharacterized protein</fullName>
    </submittedName>
</protein>
<dbReference type="eggNOG" id="ENOG50333MW">
    <property type="taxonomic scope" value="Bacteria"/>
</dbReference>
<sequence length="135" mass="13819">MDPDQRHVAAPRPPLWGPIVCVALGALVAMMGTVIHRFDVAAIPVGIVIALAVSGSGGVVARAWMGYPGLGGYGIGWFAAVLALAYVAPGGDVLIPGAEAVGYVWILGGALVVAATAFAPRRWFDDTARSPRVDA</sequence>
<dbReference type="OrthoDB" id="3232343at2"/>
<dbReference type="AlphaFoldDB" id="A0A1H1UP69"/>
<gene>
    <name evidence="2" type="ORF">SAMN04489860_2258</name>
</gene>
<evidence type="ECO:0000256" key="1">
    <source>
        <dbReference type="SAM" id="Phobius"/>
    </source>
</evidence>
<name>A0A1H1UP69_9CELL</name>
<dbReference type="EMBL" id="LT629776">
    <property type="protein sequence ID" value="SDS74344.1"/>
    <property type="molecule type" value="Genomic_DNA"/>
</dbReference>
<keyword evidence="1" id="KW-1133">Transmembrane helix</keyword>
<dbReference type="STRING" id="545619.SAMN04489860_2258"/>
<proteinExistence type="predicted"/>
<dbReference type="RefSeq" id="WP_157270440.1">
    <property type="nucleotide sequence ID" value="NZ_LT629776.1"/>
</dbReference>
<keyword evidence="1" id="KW-0472">Membrane</keyword>
<organism evidence="2 3">
    <name type="scientific">Paraoerskovia marina</name>
    <dbReference type="NCBI Taxonomy" id="545619"/>
    <lineage>
        <taxon>Bacteria</taxon>
        <taxon>Bacillati</taxon>
        <taxon>Actinomycetota</taxon>
        <taxon>Actinomycetes</taxon>
        <taxon>Micrococcales</taxon>
        <taxon>Cellulomonadaceae</taxon>
        <taxon>Paraoerskovia</taxon>
    </lineage>
</organism>
<accession>A0A1H1UP69</accession>
<feature type="transmembrane region" description="Helical" evidence="1">
    <location>
        <begin position="100"/>
        <end position="119"/>
    </location>
</feature>